<proteinExistence type="predicted"/>
<reference evidence="2 3" key="2">
    <citation type="submission" date="2019-07" db="EMBL/GenBank/DDBJ databases">
        <authorList>
            <person name="Huang Y."/>
        </authorList>
    </citation>
    <scope>NUCLEOTIDE SEQUENCE [LARGE SCALE GENOMIC DNA]</scope>
    <source>
        <strain evidence="2 3">HY188</strain>
    </source>
</reference>
<evidence type="ECO:0000313" key="3">
    <source>
        <dbReference type="Proteomes" id="UP000317344"/>
    </source>
</evidence>
<feature type="transmembrane region" description="Helical" evidence="1">
    <location>
        <begin position="61"/>
        <end position="88"/>
    </location>
</feature>
<keyword evidence="1" id="KW-0812">Transmembrane</keyword>
<keyword evidence="1" id="KW-1133">Transmembrane helix</keyword>
<dbReference type="KEGG" id="toy:FO059_09355"/>
<keyword evidence="3" id="KW-1185">Reference proteome</keyword>
<reference evidence="2 3" key="1">
    <citation type="submission" date="2019-07" db="EMBL/GenBank/DDBJ databases">
        <title>Tomitella cavernea sp. nov., an actinomycete isolated from soil.</title>
        <authorList>
            <person name="Cheng J."/>
        </authorList>
    </citation>
    <scope>NUCLEOTIDE SEQUENCE [LARGE SCALE GENOMIC DNA]</scope>
    <source>
        <strain evidence="2 3">HY188</strain>
    </source>
</reference>
<evidence type="ECO:0000313" key="2">
    <source>
        <dbReference type="EMBL" id="QDQ97496.1"/>
    </source>
</evidence>
<gene>
    <name evidence="2" type="ORF">FO059_09355</name>
</gene>
<protein>
    <submittedName>
        <fullName evidence="2">Uncharacterized protein</fullName>
    </submittedName>
</protein>
<keyword evidence="1" id="KW-0472">Membrane</keyword>
<evidence type="ECO:0000256" key="1">
    <source>
        <dbReference type="SAM" id="Phobius"/>
    </source>
</evidence>
<dbReference type="OrthoDB" id="3389565at2"/>
<name>A0A516X341_9ACTN</name>
<dbReference type="EMBL" id="CP041765">
    <property type="protein sequence ID" value="QDQ97496.1"/>
    <property type="molecule type" value="Genomic_DNA"/>
</dbReference>
<dbReference type="Proteomes" id="UP000317344">
    <property type="component" value="Chromosome"/>
</dbReference>
<dbReference type="AlphaFoldDB" id="A0A516X341"/>
<organism evidence="2 3">
    <name type="scientific">Tomitella fengzijianii</name>
    <dbReference type="NCBI Taxonomy" id="2597660"/>
    <lineage>
        <taxon>Bacteria</taxon>
        <taxon>Bacillati</taxon>
        <taxon>Actinomycetota</taxon>
        <taxon>Actinomycetes</taxon>
        <taxon>Mycobacteriales</taxon>
        <taxon>Tomitella</taxon>
    </lineage>
</organism>
<dbReference type="RefSeq" id="WP_143908241.1">
    <property type="nucleotide sequence ID" value="NZ_CP041765.1"/>
</dbReference>
<feature type="transmembrane region" description="Helical" evidence="1">
    <location>
        <begin position="28"/>
        <end position="54"/>
    </location>
</feature>
<accession>A0A516X341</accession>
<sequence>MGVVIPTVVALICAAALAVFISPFPLLPAVVLVLWAFVLIGPVWLAFTVAQLVLYRWDRRVLVAPVMVVVTAALLAFQVPFHLGWWAMRGTMTAHAQECVNSHERQWIGVYSVERISGSAGSCHFRLTGGFLDTVGIAYLPGEAPRQGFTGREGVRGYEPLGDGWYRYREVF</sequence>